<evidence type="ECO:0000313" key="2">
    <source>
        <dbReference type="Proteomes" id="UP001287286"/>
    </source>
</evidence>
<dbReference type="Proteomes" id="UP001287286">
    <property type="component" value="Unassembled WGS sequence"/>
</dbReference>
<organism evidence="1 2">
    <name type="scientific">Purpureocillium lilacinum</name>
    <name type="common">Paecilomyces lilacinus</name>
    <dbReference type="NCBI Taxonomy" id="33203"/>
    <lineage>
        <taxon>Eukaryota</taxon>
        <taxon>Fungi</taxon>
        <taxon>Dikarya</taxon>
        <taxon>Ascomycota</taxon>
        <taxon>Pezizomycotina</taxon>
        <taxon>Sordariomycetes</taxon>
        <taxon>Hypocreomycetidae</taxon>
        <taxon>Hypocreales</taxon>
        <taxon>Ophiocordycipitaceae</taxon>
        <taxon>Purpureocillium</taxon>
    </lineage>
</organism>
<gene>
    <name evidence="1" type="ORF">Purlil1_14009</name>
</gene>
<protein>
    <submittedName>
        <fullName evidence="1">Uncharacterized protein</fullName>
    </submittedName>
</protein>
<reference evidence="1 2" key="1">
    <citation type="journal article" date="2024" name="Microbiol. Resour. Announc.">
        <title>Genome annotations for the ascomycete fungi Trichoderma harzianum, Trichoderma aggressivum, and Purpureocillium lilacinum.</title>
        <authorList>
            <person name="Beijen E.P.W."/>
            <person name="Ohm R.A."/>
        </authorList>
    </citation>
    <scope>NUCLEOTIDE SEQUENCE [LARGE SCALE GENOMIC DNA]</scope>
    <source>
        <strain evidence="1 2">CBS 150709</strain>
    </source>
</reference>
<name>A0ABR0BCG9_PURLI</name>
<evidence type="ECO:0000313" key="1">
    <source>
        <dbReference type="EMBL" id="KAK4065929.1"/>
    </source>
</evidence>
<comment type="caution">
    <text evidence="1">The sequence shown here is derived from an EMBL/GenBank/DDBJ whole genome shotgun (WGS) entry which is preliminary data.</text>
</comment>
<sequence>MEDRSRVTEVYPMYSTARFRDPSPAESTRVQQAIYLFGIVTMAWHNHPAIIDNTGRPSGSLERDLDCMWRDFMAPWEMYQVAAIMGVFERAVRRHHSRAQSDTAPGFHITNDNSAPTDASIQGILASGDETAFRSWRTLSEKHVDILDNVPGGLAMGPELLFLADHFGFWGTIFWDQDRWDDIIHTVARSHLTYLLHAPFDLAPVAVETLFLEEAIALEEM</sequence>
<proteinExistence type="predicted"/>
<dbReference type="EMBL" id="JAWRVI010000408">
    <property type="protein sequence ID" value="KAK4065929.1"/>
    <property type="molecule type" value="Genomic_DNA"/>
</dbReference>
<accession>A0ABR0BCG9</accession>
<keyword evidence="2" id="KW-1185">Reference proteome</keyword>